<evidence type="ECO:0000259" key="3">
    <source>
        <dbReference type="PROSITE" id="PS50977"/>
    </source>
</evidence>
<keyword evidence="1 2" id="KW-0238">DNA-binding</keyword>
<reference evidence="4" key="1">
    <citation type="submission" date="2023-05" db="EMBL/GenBank/DDBJ databases">
        <title>Comparative genomics of Bacillaceae isolates and their secondary metabolite potential.</title>
        <authorList>
            <person name="Song L."/>
            <person name="Nielsen L.J."/>
            <person name="Mohite O."/>
            <person name="Xu X."/>
            <person name="Weber T."/>
            <person name="Kovacs A.T."/>
        </authorList>
    </citation>
    <scope>NUCLEOTIDE SEQUENCE</scope>
    <source>
        <strain evidence="4">LY1</strain>
    </source>
</reference>
<evidence type="ECO:0000256" key="2">
    <source>
        <dbReference type="PROSITE-ProRule" id="PRU00335"/>
    </source>
</evidence>
<proteinExistence type="predicted"/>
<dbReference type="Proteomes" id="UP001178322">
    <property type="component" value="Chromosome"/>
</dbReference>
<dbReference type="InterPro" id="IPR001647">
    <property type="entry name" value="HTH_TetR"/>
</dbReference>
<dbReference type="PRINTS" id="PR00455">
    <property type="entry name" value="HTHTETR"/>
</dbReference>
<feature type="domain" description="HTH tetR-type" evidence="3">
    <location>
        <begin position="10"/>
        <end position="70"/>
    </location>
</feature>
<evidence type="ECO:0000256" key="1">
    <source>
        <dbReference type="ARBA" id="ARBA00023125"/>
    </source>
</evidence>
<dbReference type="SUPFAM" id="SSF46689">
    <property type="entry name" value="Homeodomain-like"/>
    <property type="match status" value="1"/>
</dbReference>
<dbReference type="PANTHER" id="PTHR30328">
    <property type="entry name" value="TRANSCRIPTIONAL REPRESSOR"/>
    <property type="match status" value="1"/>
</dbReference>
<sequence length="215" mass="25659">MFQAFQNLDDEKRYKIINAALREFSIHNYETASTNKIVKDAKISKGILFHYFGSKKNLYLYLYDYVTTIFTDAINNSLDLEEPDIFKRYKQIMMMKLALIQQYHTLFDFLKKTYAETSLEVRNELDQYNSKLQDSSYTRVFAGIDYNLFHENIDRTKALDTIKWVTNGISDRYEKQLKSNLDNSEAFHQLLEQCMEEATHYFEFLKQLLYRNTKG</sequence>
<accession>A0AAX3X021</accession>
<evidence type="ECO:0000313" key="5">
    <source>
        <dbReference type="Proteomes" id="UP001178322"/>
    </source>
</evidence>
<dbReference type="Gene3D" id="1.10.357.10">
    <property type="entry name" value="Tetracycline Repressor, domain 2"/>
    <property type="match status" value="1"/>
</dbReference>
<dbReference type="AlphaFoldDB" id="A0AAX3X021"/>
<name>A0AAX3X021_9BACI</name>
<dbReference type="Gene3D" id="1.10.10.60">
    <property type="entry name" value="Homeodomain-like"/>
    <property type="match status" value="1"/>
</dbReference>
<dbReference type="InterPro" id="IPR036271">
    <property type="entry name" value="Tet_transcr_reg_TetR-rel_C_sf"/>
</dbReference>
<dbReference type="Pfam" id="PF00440">
    <property type="entry name" value="TetR_N"/>
    <property type="match status" value="1"/>
</dbReference>
<protein>
    <submittedName>
        <fullName evidence="4">TetR/AcrR family transcriptional regulator</fullName>
    </submittedName>
</protein>
<dbReference type="InterPro" id="IPR009057">
    <property type="entry name" value="Homeodomain-like_sf"/>
</dbReference>
<dbReference type="EMBL" id="CP126101">
    <property type="protein sequence ID" value="WHY53012.1"/>
    <property type="molecule type" value="Genomic_DNA"/>
</dbReference>
<dbReference type="PANTHER" id="PTHR30328:SF54">
    <property type="entry name" value="HTH-TYPE TRANSCRIPTIONAL REPRESSOR SCO4008"/>
    <property type="match status" value="1"/>
</dbReference>
<dbReference type="GO" id="GO:0006355">
    <property type="term" value="P:regulation of DNA-templated transcription"/>
    <property type="evidence" value="ECO:0007669"/>
    <property type="project" value="UniProtKB-ARBA"/>
</dbReference>
<dbReference type="RefSeq" id="WP_283871391.1">
    <property type="nucleotide sequence ID" value="NZ_CP126101.1"/>
</dbReference>
<dbReference type="GO" id="GO:0003677">
    <property type="term" value="F:DNA binding"/>
    <property type="evidence" value="ECO:0007669"/>
    <property type="project" value="UniProtKB-UniRule"/>
</dbReference>
<feature type="DNA-binding region" description="H-T-H motif" evidence="2">
    <location>
        <begin position="33"/>
        <end position="52"/>
    </location>
</feature>
<dbReference type="SUPFAM" id="SSF48498">
    <property type="entry name" value="Tetracyclin repressor-like, C-terminal domain"/>
    <property type="match status" value="1"/>
</dbReference>
<dbReference type="InterPro" id="IPR050109">
    <property type="entry name" value="HTH-type_TetR-like_transc_reg"/>
</dbReference>
<dbReference type="PROSITE" id="PS50977">
    <property type="entry name" value="HTH_TETR_2"/>
    <property type="match status" value="1"/>
</dbReference>
<gene>
    <name evidence="4" type="ORF">QNH24_07145</name>
</gene>
<evidence type="ECO:0000313" key="4">
    <source>
        <dbReference type="EMBL" id="WHY53012.1"/>
    </source>
</evidence>
<organism evidence="4 5">
    <name type="scientific">Lysinibacillus pakistanensis</name>
    <dbReference type="NCBI Taxonomy" id="759811"/>
    <lineage>
        <taxon>Bacteria</taxon>
        <taxon>Bacillati</taxon>
        <taxon>Bacillota</taxon>
        <taxon>Bacilli</taxon>
        <taxon>Bacillales</taxon>
        <taxon>Bacillaceae</taxon>
        <taxon>Lysinibacillus</taxon>
    </lineage>
</organism>